<dbReference type="SUPFAM" id="SSF52047">
    <property type="entry name" value="RNI-like"/>
    <property type="match status" value="1"/>
</dbReference>
<evidence type="ECO:0008006" key="3">
    <source>
        <dbReference type="Google" id="ProtNLM"/>
    </source>
</evidence>
<gene>
    <name evidence="1" type="ORF">MCHLO_04886</name>
</gene>
<dbReference type="EMBL" id="DF843504">
    <property type="protein sequence ID" value="GAT47425.1"/>
    <property type="molecule type" value="Genomic_DNA"/>
</dbReference>
<evidence type="ECO:0000313" key="2">
    <source>
        <dbReference type="Proteomes" id="UP000815677"/>
    </source>
</evidence>
<proteinExistence type="predicted"/>
<keyword evidence="2" id="KW-1185">Reference proteome</keyword>
<dbReference type="Proteomes" id="UP000815677">
    <property type="component" value="Unassembled WGS sequence"/>
</dbReference>
<accession>A0ABQ0L8G3</accession>
<evidence type="ECO:0000313" key="1">
    <source>
        <dbReference type="EMBL" id="GAT47425.1"/>
    </source>
</evidence>
<sequence length="481" mass="53372">MQSQVSSSSTPAPGVPLPVELITEIFLFCAPTLAELQARLLKDLPPLVLTRVCRDWRGIALSIPELWRTVHFTFPTLAWEAAATAAIGNSNAKAALAFLELWLSRAQAQPLDISVTVDSGSLGVAESDERALAQILGRRRTQWRELVLKFPFASPDAVAGLNDSNGALPLLRRLSLDVVAPDSGWWDPTTGLDAEMGVVTTFSNAPSLREVSFGYNAHPRHFELPYRQLTSLVLAKTRPQELLAYLLKTPQLVSCIADVDSADAPSLGVIPADALPRLTTFSLRGANLTLHILGLLTLPALESLSLSERTGLNAEDFISVGFFLERSSVLHSLRRLRLYFIPWATEAQFLAMLAGGSFPLLESLEFDATEARTAAALFKNMTAESDHPVLPQLQELTVTLHKKYDPGTHEMLWELRELLEQRTRTGIETERAREHVGLSRFELQMEYTDQTPEDWILDTWREVKKRGVAISVSTRGFEQWV</sequence>
<name>A0ABQ0L8G3_MYCCL</name>
<dbReference type="Gene3D" id="3.80.10.10">
    <property type="entry name" value="Ribonuclease Inhibitor"/>
    <property type="match status" value="1"/>
</dbReference>
<reference evidence="1" key="1">
    <citation type="submission" date="2014-09" db="EMBL/GenBank/DDBJ databases">
        <title>Genome sequence of the luminous mushroom Mycena chlorophos for searching fungal bioluminescence genes.</title>
        <authorList>
            <person name="Tanaka Y."/>
            <person name="Kasuga D."/>
            <person name="Oba Y."/>
            <person name="Hase S."/>
            <person name="Sato K."/>
            <person name="Oba Y."/>
            <person name="Sakakibara Y."/>
        </authorList>
    </citation>
    <scope>NUCLEOTIDE SEQUENCE</scope>
</reference>
<dbReference type="InterPro" id="IPR032675">
    <property type="entry name" value="LRR_dom_sf"/>
</dbReference>
<protein>
    <recommendedName>
        <fullName evidence="3">F-box domain-containing protein</fullName>
    </recommendedName>
</protein>
<organism evidence="1 2">
    <name type="scientific">Mycena chlorophos</name>
    <name type="common">Agaric fungus</name>
    <name type="synonym">Agaricus chlorophos</name>
    <dbReference type="NCBI Taxonomy" id="658473"/>
    <lineage>
        <taxon>Eukaryota</taxon>
        <taxon>Fungi</taxon>
        <taxon>Dikarya</taxon>
        <taxon>Basidiomycota</taxon>
        <taxon>Agaricomycotina</taxon>
        <taxon>Agaricomycetes</taxon>
        <taxon>Agaricomycetidae</taxon>
        <taxon>Agaricales</taxon>
        <taxon>Marasmiineae</taxon>
        <taxon>Mycenaceae</taxon>
        <taxon>Mycena</taxon>
    </lineage>
</organism>